<dbReference type="STRING" id="6832.A0A553P068"/>
<dbReference type="Pfam" id="PF02046">
    <property type="entry name" value="COX6A"/>
    <property type="match status" value="1"/>
</dbReference>
<evidence type="ECO:0000256" key="8">
    <source>
        <dbReference type="ARBA" id="ARBA00023128"/>
    </source>
</evidence>
<gene>
    <name evidence="11" type="ORF">TCAL_16413</name>
</gene>
<keyword evidence="12" id="KW-1185">Reference proteome</keyword>
<dbReference type="OrthoDB" id="5947505at2759"/>
<dbReference type="PANTHER" id="PTHR11504:SF0">
    <property type="entry name" value="CYTOCHROME C OXIDASE SUBUNIT"/>
    <property type="match status" value="1"/>
</dbReference>
<dbReference type="PANTHER" id="PTHR11504">
    <property type="entry name" value="CYTOCHROME C OXIDASE POLYPEPTIDE VIA"/>
    <property type="match status" value="1"/>
</dbReference>
<evidence type="ECO:0000256" key="7">
    <source>
        <dbReference type="ARBA" id="ARBA00022989"/>
    </source>
</evidence>
<comment type="subcellular location">
    <subcellularLocation>
        <location evidence="1">Mitochondrion inner membrane</location>
        <topology evidence="1">Single-pass membrane protein</topology>
    </subcellularLocation>
</comment>
<keyword evidence="5" id="KW-0999">Mitochondrion inner membrane</keyword>
<reference evidence="11 12" key="1">
    <citation type="journal article" date="2018" name="Nat. Ecol. Evol.">
        <title>Genomic signatures of mitonuclear coevolution across populations of Tigriopus californicus.</title>
        <authorList>
            <person name="Barreto F.S."/>
            <person name="Watson E.T."/>
            <person name="Lima T.G."/>
            <person name="Willett C.S."/>
            <person name="Edmands S."/>
            <person name="Li W."/>
            <person name="Burton R.S."/>
        </authorList>
    </citation>
    <scope>NUCLEOTIDE SEQUENCE [LARGE SCALE GENOMIC DNA]</scope>
    <source>
        <strain evidence="11 12">San Diego</strain>
    </source>
</reference>
<keyword evidence="8" id="KW-0496">Mitochondrion</keyword>
<dbReference type="GO" id="GO:0005743">
    <property type="term" value="C:mitochondrial inner membrane"/>
    <property type="evidence" value="ECO:0007669"/>
    <property type="project" value="UniProtKB-SubCell"/>
</dbReference>
<accession>A0A553P068</accession>
<dbReference type="GO" id="GO:0006123">
    <property type="term" value="P:mitochondrial electron transport, cytochrome c to oxygen"/>
    <property type="evidence" value="ECO:0007669"/>
    <property type="project" value="TreeGrafter"/>
</dbReference>
<organism evidence="11 12">
    <name type="scientific">Tigriopus californicus</name>
    <name type="common">Marine copepod</name>
    <dbReference type="NCBI Taxonomy" id="6832"/>
    <lineage>
        <taxon>Eukaryota</taxon>
        <taxon>Metazoa</taxon>
        <taxon>Ecdysozoa</taxon>
        <taxon>Arthropoda</taxon>
        <taxon>Crustacea</taxon>
        <taxon>Multicrustacea</taxon>
        <taxon>Hexanauplia</taxon>
        <taxon>Copepoda</taxon>
        <taxon>Harpacticoida</taxon>
        <taxon>Harpacticidae</taxon>
        <taxon>Tigriopus</taxon>
    </lineage>
</organism>
<dbReference type="InterPro" id="IPR001349">
    <property type="entry name" value="Cyt_c_oxidase_su6a"/>
</dbReference>
<dbReference type="SUPFAM" id="SSF81411">
    <property type="entry name" value="Mitochondrial cytochrome c oxidase subunit VIa"/>
    <property type="match status" value="1"/>
</dbReference>
<evidence type="ECO:0000256" key="6">
    <source>
        <dbReference type="ARBA" id="ARBA00022946"/>
    </source>
</evidence>
<evidence type="ECO:0000256" key="10">
    <source>
        <dbReference type="RuleBase" id="RU004396"/>
    </source>
</evidence>
<dbReference type="GO" id="GO:0030234">
    <property type="term" value="F:enzyme regulator activity"/>
    <property type="evidence" value="ECO:0007669"/>
    <property type="project" value="TreeGrafter"/>
</dbReference>
<comment type="caution">
    <text evidence="11">The sequence shown here is derived from an EMBL/GenBank/DDBJ whole genome shotgun (WGS) entry which is preliminary data.</text>
</comment>
<comment type="similarity">
    <text evidence="3 10">Belongs to the cytochrome c oxidase subunit 6A family.</text>
</comment>
<keyword evidence="6" id="KW-0809">Transit peptide</keyword>
<dbReference type="PIRSF" id="PIRSF000277">
    <property type="entry name" value="COX6A1"/>
    <property type="match status" value="1"/>
</dbReference>
<sequence length="113" mass="12768">MAFTSLRSLAWGSLHRSLNTTAVRQRGPGATHGDEGWKRWRKITLLVGVPAIILGHVNAFWPSEEDKVHRPEFVAYEYLRIRKKAFPWGDGTKSLIHNPHTNALPDGYEDAGH</sequence>
<dbReference type="OMA" id="HESPEFI"/>
<evidence type="ECO:0000313" key="11">
    <source>
        <dbReference type="EMBL" id="TRY71067.1"/>
    </source>
</evidence>
<dbReference type="Gene3D" id="4.10.95.10">
    <property type="entry name" value="Cytochrome c oxidase, subunit VIa"/>
    <property type="match status" value="1"/>
</dbReference>
<protein>
    <recommendedName>
        <fullName evidence="13">Cytochrome c oxidase polypeptide VIa</fullName>
    </recommendedName>
</protein>
<dbReference type="InterPro" id="IPR036418">
    <property type="entry name" value="Cyt_c_oxidase_su6a_sf"/>
</dbReference>
<dbReference type="AlphaFoldDB" id="A0A553P068"/>
<dbReference type="EMBL" id="VCGU01000009">
    <property type="protein sequence ID" value="TRY71067.1"/>
    <property type="molecule type" value="Genomic_DNA"/>
</dbReference>
<dbReference type="FunFam" id="4.10.95.10:FF:000001">
    <property type="entry name" value="Cytochrome c oxidase subunit 6A, mitochondrial"/>
    <property type="match status" value="1"/>
</dbReference>
<dbReference type="Proteomes" id="UP000318571">
    <property type="component" value="Chromosome 9"/>
</dbReference>
<evidence type="ECO:0000256" key="3">
    <source>
        <dbReference type="ARBA" id="ARBA00005553"/>
    </source>
</evidence>
<evidence type="ECO:0000313" key="12">
    <source>
        <dbReference type="Proteomes" id="UP000318571"/>
    </source>
</evidence>
<evidence type="ECO:0008006" key="13">
    <source>
        <dbReference type="Google" id="ProtNLM"/>
    </source>
</evidence>
<keyword evidence="9" id="KW-0472">Membrane</keyword>
<proteinExistence type="inferred from homology"/>
<evidence type="ECO:0000256" key="2">
    <source>
        <dbReference type="ARBA" id="ARBA00004673"/>
    </source>
</evidence>
<keyword evidence="7" id="KW-1133">Transmembrane helix</keyword>
<evidence type="ECO:0000256" key="4">
    <source>
        <dbReference type="ARBA" id="ARBA00022692"/>
    </source>
</evidence>
<name>A0A553P068_TIGCA</name>
<evidence type="ECO:0000256" key="5">
    <source>
        <dbReference type="ARBA" id="ARBA00022792"/>
    </source>
</evidence>
<evidence type="ECO:0000256" key="1">
    <source>
        <dbReference type="ARBA" id="ARBA00004434"/>
    </source>
</evidence>
<keyword evidence="4" id="KW-0812">Transmembrane</keyword>
<comment type="pathway">
    <text evidence="2">Energy metabolism; oxidative phosphorylation.</text>
</comment>
<evidence type="ECO:0000256" key="9">
    <source>
        <dbReference type="ARBA" id="ARBA00023136"/>
    </source>
</evidence>